<accession>A0A1J5RF12</accession>
<dbReference type="AlphaFoldDB" id="A0A1J5RF12"/>
<gene>
    <name evidence="2" type="ORF">GALL_236910</name>
</gene>
<organism evidence="2">
    <name type="scientific">mine drainage metagenome</name>
    <dbReference type="NCBI Taxonomy" id="410659"/>
    <lineage>
        <taxon>unclassified sequences</taxon>
        <taxon>metagenomes</taxon>
        <taxon>ecological metagenomes</taxon>
    </lineage>
</organism>
<dbReference type="EMBL" id="MLJW01000188">
    <property type="protein sequence ID" value="OIQ94353.1"/>
    <property type="molecule type" value="Genomic_DNA"/>
</dbReference>
<evidence type="ECO:0000256" key="1">
    <source>
        <dbReference type="SAM" id="MobiDB-lite"/>
    </source>
</evidence>
<name>A0A1J5RF12_9ZZZZ</name>
<feature type="region of interest" description="Disordered" evidence="1">
    <location>
        <begin position="13"/>
        <end position="34"/>
    </location>
</feature>
<proteinExistence type="predicted"/>
<comment type="caution">
    <text evidence="2">The sequence shown here is derived from an EMBL/GenBank/DDBJ whole genome shotgun (WGS) entry which is preliminary data.</text>
</comment>
<protein>
    <submittedName>
        <fullName evidence="2">PrpF protein</fullName>
    </submittedName>
</protein>
<evidence type="ECO:0000313" key="2">
    <source>
        <dbReference type="EMBL" id="OIQ94353.1"/>
    </source>
</evidence>
<reference evidence="2" key="1">
    <citation type="submission" date="2016-10" db="EMBL/GenBank/DDBJ databases">
        <title>Sequence of Gallionella enrichment culture.</title>
        <authorList>
            <person name="Poehlein A."/>
            <person name="Muehling M."/>
            <person name="Daniel R."/>
        </authorList>
    </citation>
    <scope>NUCLEOTIDE SEQUENCE</scope>
</reference>
<sequence length="41" mass="4237">MTFPAAEIRLEFLEPGGSDDDAGGGRMFPSGNVVDALEIPG</sequence>